<dbReference type="InterPro" id="IPR051320">
    <property type="entry name" value="Viral_Replic_Matur_Polypro"/>
</dbReference>
<keyword evidence="4" id="KW-0540">Nuclease</keyword>
<evidence type="ECO:0000256" key="8">
    <source>
        <dbReference type="ARBA" id="ARBA00022918"/>
    </source>
</evidence>
<protein>
    <submittedName>
        <fullName evidence="11">K02A2.6-like</fullName>
    </submittedName>
</protein>
<dbReference type="InterPro" id="IPR041373">
    <property type="entry name" value="RT_RNaseH"/>
</dbReference>
<feature type="compositionally biased region" description="Basic and acidic residues" evidence="9">
    <location>
        <begin position="54"/>
        <end position="81"/>
    </location>
</feature>
<sequence length="513" mass="58022">MIYTRNPQTPEEWLDYVNTIQKRPVTRGQPTPQRGFDRWQPESTPPPSQGNQPHRADINPDHKDVIPHQGKDQHNDENGEEHPVQYFSRSLRKYEQNYSISELECLAIIESIEYFRVYLLGRHFTIYSDHQALVYLKNIKNPSATITCQDYLTIRHNNKPREWRWVILPDDDRLLPGREDRALERGTGEREGTIVPGPTFRQLGAKPQALPPFKITRQTVYLAVGVPGRNNIALVVSCPWSRSDRSVHPDHSIDQLRCLSLMDVHFWIDVCHIEGCKDGRVYMVRRTLKRSGTKKSLQEELGVVDGVKSDSNVQTETDSSKENQLKDEKPDISPGSSQVEPNVVYSLVPVTSLDVWCRVGGTVDLIVCGAMIIMGYGGVLSMMMEDVLLWRGDRSLADLLLEEVRGSSISVVVVYEASVDVLPTRGPQEAEAGLDVSTESYRGQPTRQRLTPGFHRRAKAKTSLEDDDVPIDDTTTKPLFTPQEKGRKAANLLAVRLRPGEVDKLSCTRLLIV</sequence>
<dbReference type="Proteomes" id="UP001235939">
    <property type="component" value="Chromosome 23"/>
</dbReference>
<accession>A0ABY6LQT4</accession>
<feature type="region of interest" description="Disordered" evidence="9">
    <location>
        <begin position="308"/>
        <end position="337"/>
    </location>
</feature>
<feature type="region of interest" description="Disordered" evidence="9">
    <location>
        <begin position="22"/>
        <end position="81"/>
    </location>
</feature>
<feature type="domain" description="Reverse transcriptase RNase H-like" evidence="10">
    <location>
        <begin position="74"/>
        <end position="145"/>
    </location>
</feature>
<keyword evidence="5" id="KW-0064">Aspartyl protease</keyword>
<evidence type="ECO:0000256" key="5">
    <source>
        <dbReference type="ARBA" id="ARBA00022750"/>
    </source>
</evidence>
<evidence type="ECO:0000313" key="11">
    <source>
        <dbReference type="EMBL" id="UYV83538.1"/>
    </source>
</evidence>
<evidence type="ECO:0000256" key="1">
    <source>
        <dbReference type="ARBA" id="ARBA00022670"/>
    </source>
</evidence>
<reference evidence="11 12" key="1">
    <citation type="submission" date="2022-03" db="EMBL/GenBank/DDBJ databases">
        <title>A chromosomal length assembly of Cordylochernes scorpioides.</title>
        <authorList>
            <person name="Zeh D."/>
            <person name="Zeh J."/>
        </authorList>
    </citation>
    <scope>NUCLEOTIDE SEQUENCE [LARGE SCALE GENOMIC DNA]</scope>
    <source>
        <strain evidence="11">IN4F17</strain>
        <tissue evidence="11">Whole Body</tissue>
    </source>
</reference>
<evidence type="ECO:0000256" key="3">
    <source>
        <dbReference type="ARBA" id="ARBA00022695"/>
    </source>
</evidence>
<dbReference type="EMBL" id="CP092885">
    <property type="protein sequence ID" value="UYV83538.1"/>
    <property type="molecule type" value="Genomic_DNA"/>
</dbReference>
<keyword evidence="6" id="KW-0255">Endonuclease</keyword>
<evidence type="ECO:0000256" key="2">
    <source>
        <dbReference type="ARBA" id="ARBA00022679"/>
    </source>
</evidence>
<gene>
    <name evidence="11" type="ORF">LAZ67_23001409</name>
</gene>
<dbReference type="PANTHER" id="PTHR33064:SF37">
    <property type="entry name" value="RIBONUCLEASE H"/>
    <property type="match status" value="1"/>
</dbReference>
<dbReference type="PANTHER" id="PTHR33064">
    <property type="entry name" value="POL PROTEIN"/>
    <property type="match status" value="1"/>
</dbReference>
<dbReference type="SUPFAM" id="SSF56672">
    <property type="entry name" value="DNA/RNA polymerases"/>
    <property type="match status" value="1"/>
</dbReference>
<organism evidence="11 12">
    <name type="scientific">Cordylochernes scorpioides</name>
    <dbReference type="NCBI Taxonomy" id="51811"/>
    <lineage>
        <taxon>Eukaryota</taxon>
        <taxon>Metazoa</taxon>
        <taxon>Ecdysozoa</taxon>
        <taxon>Arthropoda</taxon>
        <taxon>Chelicerata</taxon>
        <taxon>Arachnida</taxon>
        <taxon>Pseudoscorpiones</taxon>
        <taxon>Cheliferoidea</taxon>
        <taxon>Chernetidae</taxon>
        <taxon>Cordylochernes</taxon>
    </lineage>
</organism>
<keyword evidence="8" id="KW-0695">RNA-directed DNA polymerase</keyword>
<evidence type="ECO:0000256" key="9">
    <source>
        <dbReference type="SAM" id="MobiDB-lite"/>
    </source>
</evidence>
<keyword evidence="3" id="KW-0548">Nucleotidyltransferase</keyword>
<evidence type="ECO:0000259" key="10">
    <source>
        <dbReference type="Pfam" id="PF17917"/>
    </source>
</evidence>
<keyword evidence="7" id="KW-0378">Hydrolase</keyword>
<feature type="compositionally biased region" description="Basic and acidic residues" evidence="9">
    <location>
        <begin position="318"/>
        <end position="331"/>
    </location>
</feature>
<feature type="region of interest" description="Disordered" evidence="9">
    <location>
        <begin position="459"/>
        <end position="481"/>
    </location>
</feature>
<keyword evidence="2" id="KW-0808">Transferase</keyword>
<keyword evidence="12" id="KW-1185">Reference proteome</keyword>
<name>A0ABY6LQT4_9ARAC</name>
<dbReference type="Pfam" id="PF17917">
    <property type="entry name" value="RT_RNaseH"/>
    <property type="match status" value="1"/>
</dbReference>
<dbReference type="CDD" id="cd09274">
    <property type="entry name" value="RNase_HI_RT_Ty3"/>
    <property type="match status" value="1"/>
</dbReference>
<evidence type="ECO:0000256" key="6">
    <source>
        <dbReference type="ARBA" id="ARBA00022759"/>
    </source>
</evidence>
<proteinExistence type="predicted"/>
<evidence type="ECO:0000256" key="4">
    <source>
        <dbReference type="ARBA" id="ARBA00022722"/>
    </source>
</evidence>
<dbReference type="InterPro" id="IPR043502">
    <property type="entry name" value="DNA/RNA_pol_sf"/>
</dbReference>
<keyword evidence="1" id="KW-0645">Protease</keyword>
<evidence type="ECO:0000313" key="12">
    <source>
        <dbReference type="Proteomes" id="UP001235939"/>
    </source>
</evidence>
<evidence type="ECO:0000256" key="7">
    <source>
        <dbReference type="ARBA" id="ARBA00022801"/>
    </source>
</evidence>